<feature type="compositionally biased region" description="Basic residues" evidence="9">
    <location>
        <begin position="407"/>
        <end position="416"/>
    </location>
</feature>
<gene>
    <name evidence="12" type="primary">EAF1</name>
    <name evidence="12" type="ORF">AAF712_002473</name>
</gene>
<accession>A0ABR3AAV2</accession>
<feature type="compositionally biased region" description="Polar residues" evidence="9">
    <location>
        <begin position="1250"/>
        <end position="1267"/>
    </location>
</feature>
<feature type="region of interest" description="Disordered" evidence="9">
    <location>
        <begin position="899"/>
        <end position="926"/>
    </location>
</feature>
<feature type="compositionally biased region" description="Basic and acidic residues" evidence="9">
    <location>
        <begin position="656"/>
        <end position="674"/>
    </location>
</feature>
<evidence type="ECO:0000259" key="10">
    <source>
        <dbReference type="PROSITE" id="PS50090"/>
    </source>
</evidence>
<comment type="caution">
    <text evidence="12">The sequence shown here is derived from an EMBL/GenBank/DDBJ whole genome shotgun (WGS) entry which is preliminary data.</text>
</comment>
<feature type="compositionally biased region" description="Polar residues" evidence="9">
    <location>
        <begin position="700"/>
        <end position="731"/>
    </location>
</feature>
<feature type="region of interest" description="Disordered" evidence="9">
    <location>
        <begin position="585"/>
        <end position="628"/>
    </location>
</feature>
<feature type="compositionally biased region" description="Polar residues" evidence="9">
    <location>
        <begin position="1098"/>
        <end position="1108"/>
    </location>
</feature>
<feature type="domain" description="Myb-like" evidence="10">
    <location>
        <begin position="929"/>
        <end position="980"/>
    </location>
</feature>
<feature type="region of interest" description="Disordered" evidence="9">
    <location>
        <begin position="212"/>
        <end position="231"/>
    </location>
</feature>
<dbReference type="SUPFAM" id="SSF46689">
    <property type="entry name" value="Homeodomain-like"/>
    <property type="match status" value="1"/>
</dbReference>
<proteinExistence type="inferred from homology"/>
<feature type="compositionally biased region" description="Basic and acidic residues" evidence="9">
    <location>
        <begin position="915"/>
        <end position="926"/>
    </location>
</feature>
<dbReference type="InterPro" id="IPR001005">
    <property type="entry name" value="SANT/Myb"/>
</dbReference>
<evidence type="ECO:0000313" key="12">
    <source>
        <dbReference type="EMBL" id="KAL0070630.1"/>
    </source>
</evidence>
<dbReference type="Gene3D" id="1.10.10.60">
    <property type="entry name" value="Homeodomain-like"/>
    <property type="match status" value="1"/>
</dbReference>
<feature type="region of interest" description="Disordered" evidence="9">
    <location>
        <begin position="92"/>
        <end position="130"/>
    </location>
</feature>
<comment type="function">
    <text evidence="7">Component of the NuA4 histone acetyltransferase complex which is involved in transcriptional activation of selected genes principally by acetylation of nucleosomal histone H4 and H2A. The NuA4 complex is also involved in DNA repair.</text>
</comment>
<feature type="region of interest" description="Disordered" evidence="9">
    <location>
        <begin position="180"/>
        <end position="205"/>
    </location>
</feature>
<organism evidence="12 13">
    <name type="scientific">Marasmius tenuissimus</name>
    <dbReference type="NCBI Taxonomy" id="585030"/>
    <lineage>
        <taxon>Eukaryota</taxon>
        <taxon>Fungi</taxon>
        <taxon>Dikarya</taxon>
        <taxon>Basidiomycota</taxon>
        <taxon>Agaricomycotina</taxon>
        <taxon>Agaricomycetes</taxon>
        <taxon>Agaricomycetidae</taxon>
        <taxon>Agaricales</taxon>
        <taxon>Marasmiineae</taxon>
        <taxon>Marasmiaceae</taxon>
        <taxon>Marasmius</taxon>
    </lineage>
</organism>
<protein>
    <recommendedName>
        <fullName evidence="8">Vacuolar import and degradation protein 21</fullName>
    </recommendedName>
</protein>
<dbReference type="SMART" id="SM00573">
    <property type="entry name" value="HSA"/>
    <property type="match status" value="1"/>
</dbReference>
<evidence type="ECO:0000313" key="13">
    <source>
        <dbReference type="Proteomes" id="UP001437256"/>
    </source>
</evidence>
<evidence type="ECO:0000256" key="3">
    <source>
        <dbReference type="ARBA" id="ARBA00022763"/>
    </source>
</evidence>
<feature type="compositionally biased region" description="Low complexity" evidence="9">
    <location>
        <begin position="904"/>
        <end position="914"/>
    </location>
</feature>
<feature type="compositionally biased region" description="Low complexity" evidence="9">
    <location>
        <begin position="1299"/>
        <end position="1323"/>
    </location>
</feature>
<keyword evidence="4" id="KW-0156">Chromatin regulator</keyword>
<evidence type="ECO:0000256" key="5">
    <source>
        <dbReference type="ARBA" id="ARBA00023204"/>
    </source>
</evidence>
<dbReference type="InterPro" id="IPR014012">
    <property type="entry name" value="HSA_dom"/>
</dbReference>
<name>A0ABR3AAV2_9AGAR</name>
<dbReference type="PANTHER" id="PTHR46459">
    <property type="entry name" value="E1A-BINDING PROTEIN P400-RELATED"/>
    <property type="match status" value="1"/>
</dbReference>
<dbReference type="InterPro" id="IPR009057">
    <property type="entry name" value="Homeodomain-like_sf"/>
</dbReference>
<dbReference type="PROSITE" id="PS50090">
    <property type="entry name" value="MYB_LIKE"/>
    <property type="match status" value="1"/>
</dbReference>
<feature type="region of interest" description="Disordered" evidence="9">
    <location>
        <begin position="1283"/>
        <end position="1329"/>
    </location>
</feature>
<dbReference type="PROSITE" id="PS51204">
    <property type="entry name" value="HSA"/>
    <property type="match status" value="1"/>
</dbReference>
<sequence>MPENPETLVEQRIAQLETISERRNALLREMYHLLKRRENVGTVLNFDDGEEGDLHVFLNRFNMKTDPQSGQFSSLPENELFGLVPPSTKVLVDSSRSSSVGNVESPLKSQSPPVERSDSPVAPPQPALESDDELNLIDTPAPASAHASPATTHADRIFISNPPEEEQVLMLGEVHGNDDTAEAMAEPSPPTRASPPPVATPTAVEEVVPQEVVSPPASANEVTGGEDQPSAQVEAIEPTFELNTAATDIIESKDTDDMAVDITEAPPAPQQTMFRDVEINNDMIVDESIVPTSQPAKDLDQTIPPTEATEPQNVVPEVTVRPADLFMVPMDARSEPMADIVPPRPVFIPFPSSSYHSWDGVQFPSDFGADKNQSEPTAPPTRVRFNVEADYPLPPIKSLPLEFNPNKKGKYAKQKRKEREKVEKAGGQINKEEWTPWGFNRWIITIKTNPLYKRVSKSTKCLTTRDWSIAMNELKLLRTAERVEYLKAKGRWSFRQPKKQRGVGGSMKSHWDYLLEEMKWMRTDFREERKWKMAIAYNLSTAVLEWHAASGPEERVEKGICVLWKPPRQDEEPLEEAGDVEMVADSQENDEDNDNENTGSQNSPEKSIVDYGSEDDEDDEQDKDQDHQSVVDALDETTRLEEALALQESGQSTDVGLKDLEPKKEEIDDPHALEDGNMALDGAGTSTQSQDVKKSDGRKSSATSGLKSTSNDPVLGTKSNTHSSEPNNLHSKSQKRNLYAPIREQVAYSEIDQLFLDLDDFHISSAEDSQQKDIPHSILPPSDISDIFPDMQPYGLLDVAPPTIPEGKKKSDKKSEQDPNKRVEETERTKLMPASKFMYTKPTLIGALDPAHHFVDGQWTAFDDMPITMEYEGPPTRAYGEEFANKLFDHKPTPIQIVTPAFPGPSASQGPQSPTKDKSKERRSLDHLWSANDDTLLRSLIDKYPNSWDLVAECFNATRKAVATDVRTSRDCQERWRELWEQEQIRQRQEAGSAIDATPPPASSSTGMATRGVKRLASASVSSTIGPVAGSETKRRRRHILIQDTVRKAVKKRAEAAQKANVKKPPVLHDTHMAFSKLAKFSPAELSRMKVEQELRQSQEMQLRTRMSQQGRPPAAGQAQVTQAVPAAGAAPSNGVNRPPPPAAAMSNQNVVPAIRSQQQAQVPISQQQRAATPLVAGQARMSPQQQQQQQLLQQVQQQARPQPAQTTQQQQQQLALSQQQALAAALAQVQAQNAAAVAAAAAQAANGAGTSVPNAPPNANGTSTGAQATHLPAAYAAIANASRDATSSPAHTSPPPSRTSATPVSVSSPAQPQTQPLQPTQQNGQVGVVGIPRPNIQYYLPNMTNYSPEQVQMLMMQMYQHQAQQAQQHQQQQAQQQHHPQQQHQQPQNPQQAGQQQNPGFNSNQTQ</sequence>
<feature type="compositionally biased region" description="Low complexity" evidence="9">
    <location>
        <begin position="1158"/>
        <end position="1169"/>
    </location>
</feature>
<evidence type="ECO:0000256" key="2">
    <source>
        <dbReference type="ARBA" id="ARBA00008913"/>
    </source>
</evidence>
<evidence type="ECO:0000259" key="11">
    <source>
        <dbReference type="PROSITE" id="PS51204"/>
    </source>
</evidence>
<keyword evidence="3" id="KW-0227">DNA damage</keyword>
<comment type="similarity">
    <text evidence="2">Belongs to the EAF1 family.</text>
</comment>
<dbReference type="CDD" id="cd00167">
    <property type="entry name" value="SANT"/>
    <property type="match status" value="1"/>
</dbReference>
<evidence type="ECO:0000256" key="7">
    <source>
        <dbReference type="ARBA" id="ARBA00025178"/>
    </source>
</evidence>
<feature type="domain" description="HSA" evidence="11">
    <location>
        <begin position="498"/>
        <end position="576"/>
    </location>
</feature>
<evidence type="ECO:0000256" key="1">
    <source>
        <dbReference type="ARBA" id="ARBA00004123"/>
    </source>
</evidence>
<feature type="region of interest" description="Disordered" evidence="9">
    <location>
        <begin position="1248"/>
        <end position="1267"/>
    </location>
</feature>
<feature type="region of interest" description="Disordered" evidence="9">
    <location>
        <begin position="645"/>
        <end position="736"/>
    </location>
</feature>
<feature type="compositionally biased region" description="Low complexity" evidence="9">
    <location>
        <begin position="1109"/>
        <end position="1120"/>
    </location>
</feature>
<evidence type="ECO:0000256" key="6">
    <source>
        <dbReference type="ARBA" id="ARBA00023242"/>
    </source>
</evidence>
<feature type="region of interest" description="Disordered" evidence="9">
    <location>
        <begin position="988"/>
        <end position="1008"/>
    </location>
</feature>
<dbReference type="PANTHER" id="PTHR46459:SF1">
    <property type="entry name" value="E1A-BINDING PROTEIN P400"/>
    <property type="match status" value="1"/>
</dbReference>
<feature type="compositionally biased region" description="Acidic residues" evidence="9">
    <location>
        <begin position="612"/>
        <end position="623"/>
    </location>
</feature>
<evidence type="ECO:0000256" key="4">
    <source>
        <dbReference type="ARBA" id="ARBA00022853"/>
    </source>
</evidence>
<feature type="compositionally biased region" description="Low complexity" evidence="9">
    <location>
        <begin position="92"/>
        <end position="105"/>
    </location>
</feature>
<evidence type="ECO:0000256" key="8">
    <source>
        <dbReference type="ARBA" id="ARBA00029670"/>
    </source>
</evidence>
<feature type="region of interest" description="Disordered" evidence="9">
    <location>
        <begin position="795"/>
        <end position="829"/>
    </location>
</feature>
<keyword evidence="6" id="KW-0539">Nucleus</keyword>
<evidence type="ECO:0000256" key="9">
    <source>
        <dbReference type="SAM" id="MobiDB-lite"/>
    </source>
</evidence>
<dbReference type="Pfam" id="PF13921">
    <property type="entry name" value="Myb_DNA-bind_6"/>
    <property type="match status" value="1"/>
</dbReference>
<feature type="region of interest" description="Disordered" evidence="9">
    <location>
        <begin position="1090"/>
        <end position="1184"/>
    </location>
</feature>
<feature type="region of interest" description="Disordered" evidence="9">
    <location>
        <begin position="404"/>
        <end position="424"/>
    </location>
</feature>
<feature type="region of interest" description="Disordered" evidence="9">
    <location>
        <begin position="1365"/>
        <end position="1408"/>
    </location>
</feature>
<dbReference type="Proteomes" id="UP001437256">
    <property type="component" value="Unassembled WGS sequence"/>
</dbReference>
<dbReference type="Pfam" id="PF07529">
    <property type="entry name" value="HSA"/>
    <property type="match status" value="1"/>
</dbReference>
<comment type="subcellular location">
    <subcellularLocation>
        <location evidence="1">Nucleus</location>
    </subcellularLocation>
</comment>
<keyword evidence="5" id="KW-0234">DNA repair</keyword>
<dbReference type="SMART" id="SM00717">
    <property type="entry name" value="SANT"/>
    <property type="match status" value="1"/>
</dbReference>
<feature type="compositionally biased region" description="Pro residues" evidence="9">
    <location>
        <begin position="187"/>
        <end position="199"/>
    </location>
</feature>
<reference evidence="12 13" key="1">
    <citation type="submission" date="2024-05" db="EMBL/GenBank/DDBJ databases">
        <title>A draft genome resource for the thread blight pathogen Marasmius tenuissimus strain MS-2.</title>
        <authorList>
            <person name="Yulfo-Soto G.E."/>
            <person name="Baruah I.K."/>
            <person name="Amoako-Attah I."/>
            <person name="Bukari Y."/>
            <person name="Meinhardt L.W."/>
            <person name="Bailey B.A."/>
            <person name="Cohen S.P."/>
        </authorList>
    </citation>
    <scope>NUCLEOTIDE SEQUENCE [LARGE SCALE GENOMIC DNA]</scope>
    <source>
        <strain evidence="12 13">MS-2</strain>
    </source>
</reference>
<dbReference type="EMBL" id="JBBXMP010000006">
    <property type="protein sequence ID" value="KAL0070630.1"/>
    <property type="molecule type" value="Genomic_DNA"/>
</dbReference>
<keyword evidence="13" id="KW-1185">Reference proteome</keyword>
<feature type="compositionally biased region" description="Basic and acidic residues" evidence="9">
    <location>
        <begin position="806"/>
        <end position="829"/>
    </location>
</feature>
<feature type="compositionally biased region" description="Low complexity" evidence="9">
    <location>
        <begin position="1365"/>
        <end position="1401"/>
    </location>
</feature>